<reference evidence="2 3" key="1">
    <citation type="journal article" date="2014" name="Genome Biol. Evol.">
        <title>Acetic acid bacteria genomes reveal functional traits for adaptation to life in insect guts.</title>
        <authorList>
            <person name="Chouaia B."/>
            <person name="Gaiarsa S."/>
            <person name="Crotti E."/>
            <person name="Comandatore F."/>
            <person name="Degli Esposti M."/>
            <person name="Ricci I."/>
            <person name="Alma A."/>
            <person name="Favia G."/>
            <person name="Bandi C."/>
            <person name="Daffonchio D."/>
        </authorList>
    </citation>
    <scope>NUCLEOTIDE SEQUENCE [LARGE SCALE GENOMIC DNA]</scope>
    <source>
        <strain evidence="2 3">SF2.1</strain>
    </source>
</reference>
<name>A0A060QKV0_9PROT</name>
<feature type="region of interest" description="Disordered" evidence="1">
    <location>
        <begin position="17"/>
        <end position="39"/>
    </location>
</feature>
<comment type="caution">
    <text evidence="2">The sequence shown here is derived from an EMBL/GenBank/DDBJ whole genome shotgun (WGS) entry which is preliminary data.</text>
</comment>
<evidence type="ECO:0000256" key="1">
    <source>
        <dbReference type="SAM" id="MobiDB-lite"/>
    </source>
</evidence>
<proteinExistence type="predicted"/>
<sequence length="39" mass="4358">MHEQETQDDRAFWLAGTQGTAGQHSRASMRDAVSAIRQI</sequence>
<reference evidence="2 3" key="2">
    <citation type="journal article" date="2014" name="PLoS ONE">
        <title>Evolution of mitochondria reconstructed from the energy metabolism of living bacteria.</title>
        <authorList>
            <person name="Degli Esposti M."/>
            <person name="Chouaia B."/>
            <person name="Comandatore F."/>
            <person name="Crotti E."/>
            <person name="Sassera D."/>
            <person name="Lievens P.M."/>
            <person name="Daffonchio D."/>
            <person name="Bandi C."/>
        </authorList>
    </citation>
    <scope>NUCLEOTIDE SEQUENCE [LARGE SCALE GENOMIC DNA]</scope>
    <source>
        <strain evidence="2 3">SF2.1</strain>
    </source>
</reference>
<accession>A0A060QKV0</accession>
<evidence type="ECO:0000313" key="3">
    <source>
        <dbReference type="Proteomes" id="UP000027583"/>
    </source>
</evidence>
<gene>
    <name evidence="2" type="ORF">ASAP_2161</name>
</gene>
<organism evidence="2 3">
    <name type="scientific">Asaia bogorensis</name>
    <dbReference type="NCBI Taxonomy" id="91915"/>
    <lineage>
        <taxon>Bacteria</taxon>
        <taxon>Pseudomonadati</taxon>
        <taxon>Pseudomonadota</taxon>
        <taxon>Alphaproteobacteria</taxon>
        <taxon>Acetobacterales</taxon>
        <taxon>Acetobacteraceae</taxon>
        <taxon>Asaia</taxon>
    </lineage>
</organism>
<evidence type="ECO:0000313" key="2">
    <source>
        <dbReference type="EMBL" id="CDG40206.1"/>
    </source>
</evidence>
<feature type="compositionally biased region" description="Polar residues" evidence="1">
    <location>
        <begin position="17"/>
        <end position="26"/>
    </location>
</feature>
<protein>
    <submittedName>
        <fullName evidence="2">Uncharacterized protein</fullName>
    </submittedName>
</protein>
<dbReference type="AlphaFoldDB" id="A0A060QKV0"/>
<dbReference type="Proteomes" id="UP000027583">
    <property type="component" value="Unassembled WGS sequence"/>
</dbReference>
<dbReference type="EMBL" id="CBLX010000013">
    <property type="protein sequence ID" value="CDG40206.1"/>
    <property type="molecule type" value="Genomic_DNA"/>
</dbReference>